<organism evidence="5 6">
    <name type="scientific">Streptococcus caledonicus</name>
    <dbReference type="NCBI Taxonomy" id="2614158"/>
    <lineage>
        <taxon>Bacteria</taxon>
        <taxon>Bacillati</taxon>
        <taxon>Bacillota</taxon>
        <taxon>Bacilli</taxon>
        <taxon>Lactobacillales</taxon>
        <taxon>Streptococcaceae</taxon>
        <taxon>Streptococcus</taxon>
    </lineage>
</organism>
<evidence type="ECO:0000313" key="6">
    <source>
        <dbReference type="Proteomes" id="UP001596110"/>
    </source>
</evidence>
<gene>
    <name evidence="5" type="ORF">ACFPQ3_04535</name>
</gene>
<protein>
    <submittedName>
        <fullName evidence="5">Glycosyltransferase</fullName>
        <ecNumber evidence="5">2.4.-.-</ecNumber>
    </submittedName>
</protein>
<evidence type="ECO:0000313" key="5">
    <source>
        <dbReference type="EMBL" id="MFC5630871.1"/>
    </source>
</evidence>
<accession>A0ABW0UG09</accession>
<sequence>MSSAKIQFSVLMSVYHKENPEFLKLAIESITSNQTIKPDEVVLIQDGPLTSELYKVIDHFKSELPYFKTYSMEKNSGLGKALEYGITKCTYVWIARMDSDDIAASTRFEEQLDFIKNNPKVDVFGTNIAEFDNDISETKSLKVMPEKHDDILKMSKRRNPLCHMTVMYKKSVVVAAGGYQDLPFVEDYYLWVRMINSGARFANLNKVLVYARIGNGMYTRRSNRKQIESWKVLNHFMFDNKMITRVEKMQNIVLIYTFVHIPEKLKKIMYRILLRS</sequence>
<dbReference type="PANTHER" id="PTHR43685:SF5">
    <property type="entry name" value="GLYCOSYLTRANSFERASE EPSE-RELATED"/>
    <property type="match status" value="1"/>
</dbReference>
<keyword evidence="6" id="KW-1185">Reference proteome</keyword>
<dbReference type="EMBL" id="JBHSOJ010000016">
    <property type="protein sequence ID" value="MFC5630871.1"/>
    <property type="molecule type" value="Genomic_DNA"/>
</dbReference>
<keyword evidence="2 5" id="KW-0328">Glycosyltransferase</keyword>
<dbReference type="Pfam" id="PF00535">
    <property type="entry name" value="Glycos_transf_2"/>
    <property type="match status" value="1"/>
</dbReference>
<dbReference type="PANTHER" id="PTHR43685">
    <property type="entry name" value="GLYCOSYLTRANSFERASE"/>
    <property type="match status" value="1"/>
</dbReference>
<dbReference type="InterPro" id="IPR029044">
    <property type="entry name" value="Nucleotide-diphossugar_trans"/>
</dbReference>
<evidence type="ECO:0000256" key="3">
    <source>
        <dbReference type="ARBA" id="ARBA00022679"/>
    </source>
</evidence>
<comment type="caution">
    <text evidence="5">The sequence shown here is derived from an EMBL/GenBank/DDBJ whole genome shotgun (WGS) entry which is preliminary data.</text>
</comment>
<name>A0ABW0UG09_9STRE</name>
<feature type="domain" description="Glycosyltransferase 2-like" evidence="4">
    <location>
        <begin position="9"/>
        <end position="167"/>
    </location>
</feature>
<dbReference type="Gene3D" id="3.90.550.10">
    <property type="entry name" value="Spore Coat Polysaccharide Biosynthesis Protein SpsA, Chain A"/>
    <property type="match status" value="1"/>
</dbReference>
<dbReference type="Proteomes" id="UP001596110">
    <property type="component" value="Unassembled WGS sequence"/>
</dbReference>
<dbReference type="EC" id="2.4.-.-" evidence="5"/>
<dbReference type="InterPro" id="IPR050834">
    <property type="entry name" value="Glycosyltransf_2"/>
</dbReference>
<evidence type="ECO:0000256" key="2">
    <source>
        <dbReference type="ARBA" id="ARBA00022676"/>
    </source>
</evidence>
<keyword evidence="3 5" id="KW-0808">Transferase</keyword>
<dbReference type="SUPFAM" id="SSF53448">
    <property type="entry name" value="Nucleotide-diphospho-sugar transferases"/>
    <property type="match status" value="1"/>
</dbReference>
<reference evidence="6" key="1">
    <citation type="journal article" date="2019" name="Int. J. Syst. Evol. Microbiol.">
        <title>The Global Catalogue of Microorganisms (GCM) 10K type strain sequencing project: providing services to taxonomists for standard genome sequencing and annotation.</title>
        <authorList>
            <consortium name="The Broad Institute Genomics Platform"/>
            <consortium name="The Broad Institute Genome Sequencing Center for Infectious Disease"/>
            <person name="Wu L."/>
            <person name="Ma J."/>
        </authorList>
    </citation>
    <scope>NUCLEOTIDE SEQUENCE [LARGE SCALE GENOMIC DNA]</scope>
    <source>
        <strain evidence="6">DT43</strain>
    </source>
</reference>
<comment type="similarity">
    <text evidence="1">Belongs to the glycosyltransferase 2 family.</text>
</comment>
<dbReference type="RefSeq" id="WP_198039888.1">
    <property type="nucleotide sequence ID" value="NZ_JBHSOJ010000016.1"/>
</dbReference>
<evidence type="ECO:0000256" key="1">
    <source>
        <dbReference type="ARBA" id="ARBA00006739"/>
    </source>
</evidence>
<dbReference type="GO" id="GO:0016757">
    <property type="term" value="F:glycosyltransferase activity"/>
    <property type="evidence" value="ECO:0007669"/>
    <property type="project" value="UniProtKB-KW"/>
</dbReference>
<dbReference type="InterPro" id="IPR001173">
    <property type="entry name" value="Glyco_trans_2-like"/>
</dbReference>
<proteinExistence type="inferred from homology"/>
<evidence type="ECO:0000259" key="4">
    <source>
        <dbReference type="Pfam" id="PF00535"/>
    </source>
</evidence>